<evidence type="ECO:0000313" key="1">
    <source>
        <dbReference type="EMBL" id="KAJ1119728.1"/>
    </source>
</evidence>
<name>A0AAV7P261_PLEWA</name>
<gene>
    <name evidence="1" type="ORF">NDU88_007913</name>
</gene>
<organism evidence="1 2">
    <name type="scientific">Pleurodeles waltl</name>
    <name type="common">Iberian ribbed newt</name>
    <dbReference type="NCBI Taxonomy" id="8319"/>
    <lineage>
        <taxon>Eukaryota</taxon>
        <taxon>Metazoa</taxon>
        <taxon>Chordata</taxon>
        <taxon>Craniata</taxon>
        <taxon>Vertebrata</taxon>
        <taxon>Euteleostomi</taxon>
        <taxon>Amphibia</taxon>
        <taxon>Batrachia</taxon>
        <taxon>Caudata</taxon>
        <taxon>Salamandroidea</taxon>
        <taxon>Salamandridae</taxon>
        <taxon>Pleurodelinae</taxon>
        <taxon>Pleurodeles</taxon>
    </lineage>
</organism>
<keyword evidence="2" id="KW-1185">Reference proteome</keyword>
<dbReference type="Proteomes" id="UP001066276">
    <property type="component" value="Chromosome 8"/>
</dbReference>
<protein>
    <submittedName>
        <fullName evidence="1">Uncharacterized protein</fullName>
    </submittedName>
</protein>
<reference evidence="1" key="1">
    <citation type="journal article" date="2022" name="bioRxiv">
        <title>Sequencing and chromosome-scale assembly of the giantPleurodeles waltlgenome.</title>
        <authorList>
            <person name="Brown T."/>
            <person name="Elewa A."/>
            <person name="Iarovenko S."/>
            <person name="Subramanian E."/>
            <person name="Araus A.J."/>
            <person name="Petzold A."/>
            <person name="Susuki M."/>
            <person name="Suzuki K.-i.T."/>
            <person name="Hayashi T."/>
            <person name="Toyoda A."/>
            <person name="Oliveira C."/>
            <person name="Osipova E."/>
            <person name="Leigh N.D."/>
            <person name="Simon A."/>
            <person name="Yun M.H."/>
        </authorList>
    </citation>
    <scope>NUCLEOTIDE SEQUENCE</scope>
    <source>
        <strain evidence="1">20211129_DDA</strain>
        <tissue evidence="1">Liver</tissue>
    </source>
</reference>
<sequence length="133" mass="15123">MSNSGLLVLASSNAKTAGPCFQDETEEVRPTMLPLFPQKWKLTTKRRPRITLQAASDHRPELPEAISCSRSWTCDLQSSSDAISTPWRADRMPPPIRFLGAGNRLLTRPPCSSRSQRYMRKMLINYNKITFKI</sequence>
<evidence type="ECO:0000313" key="2">
    <source>
        <dbReference type="Proteomes" id="UP001066276"/>
    </source>
</evidence>
<dbReference type="AlphaFoldDB" id="A0AAV7P261"/>
<accession>A0AAV7P261</accession>
<comment type="caution">
    <text evidence="1">The sequence shown here is derived from an EMBL/GenBank/DDBJ whole genome shotgun (WGS) entry which is preliminary data.</text>
</comment>
<proteinExistence type="predicted"/>
<dbReference type="EMBL" id="JANPWB010000012">
    <property type="protein sequence ID" value="KAJ1119728.1"/>
    <property type="molecule type" value="Genomic_DNA"/>
</dbReference>